<dbReference type="EC" id="2.7.7.65" evidence="1"/>
<proteinExistence type="predicted"/>
<evidence type="ECO:0000259" key="4">
    <source>
        <dbReference type="PROSITE" id="PS50887"/>
    </source>
</evidence>
<accession>A0ABX1MG50</accession>
<dbReference type="Pfam" id="PF00990">
    <property type="entry name" value="GGDEF"/>
    <property type="match status" value="1"/>
</dbReference>
<evidence type="ECO:0000256" key="3">
    <source>
        <dbReference type="SAM" id="Phobius"/>
    </source>
</evidence>
<evidence type="ECO:0000313" key="6">
    <source>
        <dbReference type="Proteomes" id="UP000652074"/>
    </source>
</evidence>
<dbReference type="InterPro" id="IPR029787">
    <property type="entry name" value="Nucleotide_cyclase"/>
</dbReference>
<dbReference type="InterPro" id="IPR000160">
    <property type="entry name" value="GGDEF_dom"/>
</dbReference>
<dbReference type="SUPFAM" id="SSF55073">
    <property type="entry name" value="Nucleotide cyclase"/>
    <property type="match status" value="1"/>
</dbReference>
<keyword evidence="3" id="KW-0472">Membrane</keyword>
<sequence>MRKSRTQKLLVRSTLVIAVAIATTGALTLGAFDRLVVRQAEIERLHAVHGDIVRVRASIFRAEAAYRAFAIAGDEQYLEPYNAAVQDLDTRMQRLASNASLDAAELAEFKQLGIDLDVKQAEFARGIRDGLRGHLQDSTRRVRDGSARASLMSVIERLDRIDLAQETRLNNGQGRYQRMVDGAYILVIGAMLVSLVLLGVLVFRIYRASAWAYEARVELAARNVELGRLLAANDAASRHMHELSALMGYLHACNTTQEALQVLKDRLPALFPGVGGALYEWVSTDGLMQLTVAWGERGHLPVIRADECWGLRRGQPFTQPAGGGVLACKHFHHEVGDPRVEGIECLPMMAHGEIIGLLVLEEGVPSAECDEAERARAHDIRERAVEHVALSLGNLRLRESLREQSIRDPLTGLHNRRFLEEFVEREIIVAARKRADGDHPGFAVLMIDVDHFKKFNDEYGHDIGDLVLCEVARTIQAGTRATDIVARYGGEEFSVVLTDIAPELARERAESLRAAVAGLEPKGPRGFVGRVTVSIGLAHYPHDGACSADLHAAADNALYEAKRGGRNRVHLFRDAA</sequence>
<organism evidence="5 6">
    <name type="scientific">Aromatoleum petrolei</name>
    <dbReference type="NCBI Taxonomy" id="76116"/>
    <lineage>
        <taxon>Bacteria</taxon>
        <taxon>Pseudomonadati</taxon>
        <taxon>Pseudomonadota</taxon>
        <taxon>Betaproteobacteria</taxon>
        <taxon>Rhodocyclales</taxon>
        <taxon>Rhodocyclaceae</taxon>
        <taxon>Aromatoleum</taxon>
    </lineage>
</organism>
<comment type="caution">
    <text evidence="5">The sequence shown here is derived from an EMBL/GenBank/DDBJ whole genome shotgun (WGS) entry which is preliminary data.</text>
</comment>
<feature type="domain" description="GGDEF" evidence="4">
    <location>
        <begin position="440"/>
        <end position="574"/>
    </location>
</feature>
<dbReference type="InterPro" id="IPR043128">
    <property type="entry name" value="Rev_trsase/Diguanyl_cyclase"/>
</dbReference>
<dbReference type="PROSITE" id="PS50887">
    <property type="entry name" value="GGDEF"/>
    <property type="match status" value="1"/>
</dbReference>
<evidence type="ECO:0000256" key="1">
    <source>
        <dbReference type="ARBA" id="ARBA00012528"/>
    </source>
</evidence>
<name>A0ABX1MG50_9RHOO</name>
<dbReference type="Proteomes" id="UP000652074">
    <property type="component" value="Unassembled WGS sequence"/>
</dbReference>
<evidence type="ECO:0000256" key="2">
    <source>
        <dbReference type="ARBA" id="ARBA00034247"/>
    </source>
</evidence>
<dbReference type="SUPFAM" id="SSF55781">
    <property type="entry name" value="GAF domain-like"/>
    <property type="match status" value="1"/>
</dbReference>
<dbReference type="Pfam" id="PF05227">
    <property type="entry name" value="CHASE3"/>
    <property type="match status" value="1"/>
</dbReference>
<reference evidence="5 6" key="1">
    <citation type="submission" date="2019-12" db="EMBL/GenBank/DDBJ databases">
        <title>Comparative genomics gives insights into the taxonomy of the Azoarcus-Aromatoleum group and reveals separate origins of nif in the plant-associated Azoarcus and non-plant-associated Aromatoleum sub-groups.</title>
        <authorList>
            <person name="Lafos M."/>
            <person name="Maluk M."/>
            <person name="Batista M."/>
            <person name="Junghare M."/>
            <person name="Carmona M."/>
            <person name="Faoro H."/>
            <person name="Cruz L.M."/>
            <person name="Battistoni F."/>
            <person name="De Souza E."/>
            <person name="Pedrosa F."/>
            <person name="Chen W.-M."/>
            <person name="Poole P.S."/>
            <person name="Dixon R.A."/>
            <person name="James E.K."/>
        </authorList>
    </citation>
    <scope>NUCLEOTIDE SEQUENCE [LARGE SCALE GENOMIC DNA]</scope>
    <source>
        <strain evidence="5 6">ToN1</strain>
    </source>
</reference>
<protein>
    <recommendedName>
        <fullName evidence="1">diguanylate cyclase</fullName>
        <ecNumber evidence="1">2.7.7.65</ecNumber>
    </recommendedName>
</protein>
<dbReference type="PANTHER" id="PTHR45138:SF9">
    <property type="entry name" value="DIGUANYLATE CYCLASE DGCM-RELATED"/>
    <property type="match status" value="1"/>
</dbReference>
<evidence type="ECO:0000313" key="5">
    <source>
        <dbReference type="EMBL" id="NMF86918.1"/>
    </source>
</evidence>
<comment type="catalytic activity">
    <reaction evidence="2">
        <text>2 GTP = 3',3'-c-di-GMP + 2 diphosphate</text>
        <dbReference type="Rhea" id="RHEA:24898"/>
        <dbReference type="ChEBI" id="CHEBI:33019"/>
        <dbReference type="ChEBI" id="CHEBI:37565"/>
        <dbReference type="ChEBI" id="CHEBI:58805"/>
        <dbReference type="EC" id="2.7.7.65"/>
    </reaction>
</comment>
<keyword evidence="3" id="KW-1133">Transmembrane helix</keyword>
<dbReference type="CDD" id="cd01949">
    <property type="entry name" value="GGDEF"/>
    <property type="match status" value="1"/>
</dbReference>
<dbReference type="SMART" id="SM00267">
    <property type="entry name" value="GGDEF"/>
    <property type="match status" value="1"/>
</dbReference>
<dbReference type="Gene3D" id="3.30.70.270">
    <property type="match status" value="1"/>
</dbReference>
<feature type="transmembrane region" description="Helical" evidence="3">
    <location>
        <begin position="183"/>
        <end position="206"/>
    </location>
</feature>
<dbReference type="InterPro" id="IPR050469">
    <property type="entry name" value="Diguanylate_Cyclase"/>
</dbReference>
<keyword evidence="6" id="KW-1185">Reference proteome</keyword>
<dbReference type="EMBL" id="WTVR01000001">
    <property type="protein sequence ID" value="NMF86918.1"/>
    <property type="molecule type" value="Genomic_DNA"/>
</dbReference>
<dbReference type="InterPro" id="IPR007891">
    <property type="entry name" value="CHASE3"/>
</dbReference>
<gene>
    <name evidence="5" type="ORF">GPA26_00335</name>
</gene>
<dbReference type="NCBIfam" id="TIGR00254">
    <property type="entry name" value="GGDEF"/>
    <property type="match status" value="1"/>
</dbReference>
<keyword evidence="3" id="KW-0812">Transmembrane</keyword>
<dbReference type="PANTHER" id="PTHR45138">
    <property type="entry name" value="REGULATORY COMPONENTS OF SENSORY TRANSDUCTION SYSTEM"/>
    <property type="match status" value="1"/>
</dbReference>